<dbReference type="InterPro" id="IPR011707">
    <property type="entry name" value="Cu-oxidase-like_N"/>
</dbReference>
<dbReference type="EMBL" id="JAPEUY010000002">
    <property type="protein sequence ID" value="KAJ4376205.1"/>
    <property type="molecule type" value="Genomic_DNA"/>
</dbReference>
<dbReference type="PANTHER" id="PTHR48267">
    <property type="entry name" value="CUPREDOXIN SUPERFAMILY PROTEIN"/>
    <property type="match status" value="1"/>
</dbReference>
<dbReference type="Proteomes" id="UP001140560">
    <property type="component" value="Unassembled WGS sequence"/>
</dbReference>
<dbReference type="PANTHER" id="PTHR48267:SF1">
    <property type="entry name" value="BILIRUBIN OXIDASE"/>
    <property type="match status" value="1"/>
</dbReference>
<dbReference type="GO" id="GO:0016491">
    <property type="term" value="F:oxidoreductase activity"/>
    <property type="evidence" value="ECO:0007669"/>
    <property type="project" value="InterPro"/>
</dbReference>
<evidence type="ECO:0000256" key="1">
    <source>
        <dbReference type="ARBA" id="ARBA00010609"/>
    </source>
</evidence>
<dbReference type="InterPro" id="IPR011706">
    <property type="entry name" value="Cu-oxidase_C"/>
</dbReference>
<dbReference type="Pfam" id="PF07731">
    <property type="entry name" value="Cu-oxidase_2"/>
    <property type="match status" value="1"/>
</dbReference>
<evidence type="ECO:0008006" key="7">
    <source>
        <dbReference type="Google" id="ProtNLM"/>
    </source>
</evidence>
<dbReference type="OrthoDB" id="262547at2759"/>
<evidence type="ECO:0000259" key="4">
    <source>
        <dbReference type="Pfam" id="PF07732"/>
    </source>
</evidence>
<comment type="similarity">
    <text evidence="1">Belongs to the multicopper oxidase family.</text>
</comment>
<evidence type="ECO:0000259" key="3">
    <source>
        <dbReference type="Pfam" id="PF07731"/>
    </source>
</evidence>
<reference evidence="5" key="1">
    <citation type="submission" date="2022-10" db="EMBL/GenBank/DDBJ databases">
        <title>Tapping the CABI collections for fungal endophytes: first genome assemblies for Collariella, Neodidymelliopsis, Ascochyta clinopodiicola, Didymella pomorum, Didymosphaeria variabile, Neocosmospora piperis and Neocucurbitaria cava.</title>
        <authorList>
            <person name="Hill R."/>
        </authorList>
    </citation>
    <scope>NUCLEOTIDE SEQUENCE</scope>
    <source>
        <strain evidence="5">IMI 356814</strain>
    </source>
</reference>
<dbReference type="InterPro" id="IPR008972">
    <property type="entry name" value="Cupredoxin"/>
</dbReference>
<dbReference type="InterPro" id="IPR045087">
    <property type="entry name" value="Cu-oxidase_fam"/>
</dbReference>
<dbReference type="Pfam" id="PF07732">
    <property type="entry name" value="Cu-oxidase_3"/>
    <property type="match status" value="1"/>
</dbReference>
<keyword evidence="2" id="KW-0186">Copper</keyword>
<dbReference type="SUPFAM" id="SSF49503">
    <property type="entry name" value="Cupredoxins"/>
    <property type="match status" value="3"/>
</dbReference>
<feature type="domain" description="Plastocyanin-like" evidence="3">
    <location>
        <begin position="312"/>
        <end position="415"/>
    </location>
</feature>
<feature type="domain" description="Plastocyanin-like" evidence="4">
    <location>
        <begin position="55"/>
        <end position="142"/>
    </location>
</feature>
<dbReference type="Gene3D" id="2.60.40.420">
    <property type="entry name" value="Cupredoxins - blue copper proteins"/>
    <property type="match status" value="3"/>
</dbReference>
<evidence type="ECO:0000256" key="2">
    <source>
        <dbReference type="ARBA" id="ARBA00023008"/>
    </source>
</evidence>
<dbReference type="GO" id="GO:0005507">
    <property type="term" value="F:copper ion binding"/>
    <property type="evidence" value="ECO:0007669"/>
    <property type="project" value="InterPro"/>
</dbReference>
<sequence length="422" mass="47312">MIDYYEIEIRPLKVNTYPNLPATDMIGYDGLFPGPTFMMQKGRGEPSESTMVNELVTEQVTEAVVRFSNNGPTNMSTHVHGQYNRAPFDGWAGDYANPGQYKDYYYPNAQDARTIWYHDHTEYSTGLNVYMGLEGFYLLTDDEEQALGLPADKYDVPMMLSDAQYSVNGSLVYNTNGHNGVWGDVIKVNGQPWPFLNVEPRKYRFRLLNGAVSRKTNETEALEFSVIASDCGLFSQPVPAKYLAFSMGERYEIVVDFAKYIGRKVTMRNVQYTGPYPDYAATDRVMQFVVGAFINDQSNNAAVPSSLRTLPPPPQTNNITKTFTFSRIGAEWAVNGVGWADVEHRILTRPTLGADEVWELTNGGGNDTHPIHIHLVDFQILSRTGGRDEVQPYETAGMKDIVWLAPGETARVVAKYAPWNGV</sequence>
<dbReference type="AlphaFoldDB" id="A0A9W8YFS8"/>
<proteinExistence type="inferred from homology"/>
<protein>
    <recommendedName>
        <fullName evidence="7">Bilirubin oxidase</fullName>
    </recommendedName>
</protein>
<accession>A0A9W8YFS8</accession>
<keyword evidence="6" id="KW-1185">Reference proteome</keyword>
<evidence type="ECO:0000313" key="5">
    <source>
        <dbReference type="EMBL" id="KAJ4376205.1"/>
    </source>
</evidence>
<organism evidence="5 6">
    <name type="scientific">Neocucurbitaria cava</name>
    <dbReference type="NCBI Taxonomy" id="798079"/>
    <lineage>
        <taxon>Eukaryota</taxon>
        <taxon>Fungi</taxon>
        <taxon>Dikarya</taxon>
        <taxon>Ascomycota</taxon>
        <taxon>Pezizomycotina</taxon>
        <taxon>Dothideomycetes</taxon>
        <taxon>Pleosporomycetidae</taxon>
        <taxon>Pleosporales</taxon>
        <taxon>Pleosporineae</taxon>
        <taxon>Cucurbitariaceae</taxon>
        <taxon>Neocucurbitaria</taxon>
    </lineage>
</organism>
<gene>
    <name evidence="5" type="ORF">N0V83_001487</name>
</gene>
<name>A0A9W8YFS8_9PLEO</name>
<comment type="caution">
    <text evidence="5">The sequence shown here is derived from an EMBL/GenBank/DDBJ whole genome shotgun (WGS) entry which is preliminary data.</text>
</comment>
<evidence type="ECO:0000313" key="6">
    <source>
        <dbReference type="Proteomes" id="UP001140560"/>
    </source>
</evidence>